<sequence>MTSNERSPYAAAEIVEARWQQVLSSGHVDQELAQAAYERPELRELYPWTGMWELHFSRCTEQRWTWDIPYVAPAKDGRWAVGGPARSEFVGWADTIDEALSMVIARLPPSCGPAFAGTPSELAEYEAQQGQESHR</sequence>
<keyword evidence="2" id="KW-1185">Reference proteome</keyword>
<evidence type="ECO:0000313" key="2">
    <source>
        <dbReference type="Proteomes" id="UP001237105"/>
    </source>
</evidence>
<dbReference type="EMBL" id="JASCIS010000028">
    <property type="protein sequence ID" value="MDI3421760.1"/>
    <property type="molecule type" value="Genomic_DNA"/>
</dbReference>
<dbReference type="Pfam" id="PF19692">
    <property type="entry name" value="DUF6193"/>
    <property type="match status" value="1"/>
</dbReference>
<protein>
    <submittedName>
        <fullName evidence="1">DUF6193 family natural product biosynthesis protein</fullName>
    </submittedName>
</protein>
<gene>
    <name evidence="1" type="ORF">QIT00_24945</name>
</gene>
<proteinExistence type="predicted"/>
<organism evidence="1 2">
    <name type="scientific">Streptomyces luteolus</name>
    <dbReference type="NCBI Taxonomy" id="3043615"/>
    <lineage>
        <taxon>Bacteria</taxon>
        <taxon>Bacillati</taxon>
        <taxon>Actinomycetota</taxon>
        <taxon>Actinomycetes</taxon>
        <taxon>Kitasatosporales</taxon>
        <taxon>Streptomycetaceae</taxon>
        <taxon>Streptomyces</taxon>
    </lineage>
</organism>
<dbReference type="RefSeq" id="WP_282537626.1">
    <property type="nucleotide sequence ID" value="NZ_JASCIS010000028.1"/>
</dbReference>
<name>A0ABT6T2C0_9ACTN</name>
<dbReference type="InterPro" id="IPR045682">
    <property type="entry name" value="DUF6193"/>
</dbReference>
<reference evidence="1 2" key="1">
    <citation type="submission" date="2023-05" db="EMBL/GenBank/DDBJ databases">
        <title>Draft genome sequence of Streptomyces sp. B-S-A12 isolated from a cave soil in Thailand.</title>
        <authorList>
            <person name="Chamroensaksri N."/>
            <person name="Muangham S."/>
        </authorList>
    </citation>
    <scope>NUCLEOTIDE SEQUENCE [LARGE SCALE GENOMIC DNA]</scope>
    <source>
        <strain evidence="1 2">B-S-A12</strain>
    </source>
</reference>
<evidence type="ECO:0000313" key="1">
    <source>
        <dbReference type="EMBL" id="MDI3421760.1"/>
    </source>
</evidence>
<comment type="caution">
    <text evidence="1">The sequence shown here is derived from an EMBL/GenBank/DDBJ whole genome shotgun (WGS) entry which is preliminary data.</text>
</comment>
<accession>A0ABT6T2C0</accession>
<dbReference type="Proteomes" id="UP001237105">
    <property type="component" value="Unassembled WGS sequence"/>
</dbReference>